<dbReference type="RefSeq" id="WP_252111157.1">
    <property type="nucleotide sequence ID" value="NZ_JAMSCK010000002.1"/>
</dbReference>
<protein>
    <submittedName>
        <fullName evidence="2">Phosphotransferase</fullName>
    </submittedName>
</protein>
<comment type="caution">
    <text evidence="2">The sequence shown here is derived from an EMBL/GenBank/DDBJ whole genome shotgun (WGS) entry which is preliminary data.</text>
</comment>
<dbReference type="InterPro" id="IPR011009">
    <property type="entry name" value="Kinase-like_dom_sf"/>
</dbReference>
<evidence type="ECO:0000313" key="2">
    <source>
        <dbReference type="EMBL" id="MCM8568757.1"/>
    </source>
</evidence>
<accession>A0ABT0YZ65</accession>
<proteinExistence type="predicted"/>
<feature type="domain" description="Aminoglycoside phosphotransferase" evidence="1">
    <location>
        <begin position="148"/>
        <end position="189"/>
    </location>
</feature>
<name>A0ABT0YZ65_9FLAO</name>
<gene>
    <name evidence="2" type="ORF">NE848_05170</name>
</gene>
<dbReference type="SUPFAM" id="SSF56112">
    <property type="entry name" value="Protein kinase-like (PK-like)"/>
    <property type="match status" value="1"/>
</dbReference>
<reference evidence="2" key="1">
    <citation type="submission" date="2022-06" db="EMBL/GenBank/DDBJ databases">
        <title>Gramella sediminis sp. nov., isolated from deep-sea sediment of the Indian Ocean.</title>
        <authorList>
            <person name="Yang L."/>
        </authorList>
    </citation>
    <scope>NUCLEOTIDE SEQUENCE</scope>
    <source>
        <strain evidence="2">HMD3159</strain>
    </source>
</reference>
<evidence type="ECO:0000313" key="3">
    <source>
        <dbReference type="Proteomes" id="UP001155077"/>
    </source>
</evidence>
<dbReference type="Gene3D" id="3.90.1200.10">
    <property type="match status" value="1"/>
</dbReference>
<keyword evidence="3" id="KW-1185">Reference proteome</keyword>
<dbReference type="InterPro" id="IPR002575">
    <property type="entry name" value="Aminoglycoside_PTrfase"/>
</dbReference>
<dbReference type="Proteomes" id="UP001155077">
    <property type="component" value="Unassembled WGS sequence"/>
</dbReference>
<dbReference type="EMBL" id="JAMSCK010000002">
    <property type="protein sequence ID" value="MCM8568757.1"/>
    <property type="molecule type" value="Genomic_DNA"/>
</dbReference>
<organism evidence="2 3">
    <name type="scientific">Gramella jeungdoensis</name>
    <dbReference type="NCBI Taxonomy" id="708091"/>
    <lineage>
        <taxon>Bacteria</taxon>
        <taxon>Pseudomonadati</taxon>
        <taxon>Bacteroidota</taxon>
        <taxon>Flavobacteriia</taxon>
        <taxon>Flavobacteriales</taxon>
        <taxon>Flavobacteriaceae</taxon>
        <taxon>Christiangramia</taxon>
    </lineage>
</organism>
<evidence type="ECO:0000259" key="1">
    <source>
        <dbReference type="Pfam" id="PF01636"/>
    </source>
</evidence>
<sequence>MFRKIGLFRLLLAKDNIEAYIPDKRIRSVIGKNVLIAFNRGTIGPERKVTGLCMEKKRKFFIKYADSKIAIDNVRNEHFVLKQLNDFHFVPKVIAYDEGDDFALLQTTVLSGEKINTSRLTKEILNRLIEINNLKVITSDKTNNNNEYYCFAHGDFCPWNLMINEGEILIYDWELAGNYPVGYDFFTYLFQTNFLLNPKKDIGSILSEGRENLEYYFDKIKVANWKDQLIEFAEIKIDKESKKANSLLKKHFENLLDYAKEA</sequence>
<dbReference type="Pfam" id="PF01636">
    <property type="entry name" value="APH"/>
    <property type="match status" value="1"/>
</dbReference>